<dbReference type="Pfam" id="PF04937">
    <property type="entry name" value="DUF659"/>
    <property type="match status" value="1"/>
</dbReference>
<evidence type="ECO:0000313" key="4">
    <source>
        <dbReference type="Proteomes" id="UP000233837"/>
    </source>
</evidence>
<organism evidence="3 4">
    <name type="scientific">Dendrobium catenatum</name>
    <dbReference type="NCBI Taxonomy" id="906689"/>
    <lineage>
        <taxon>Eukaryota</taxon>
        <taxon>Viridiplantae</taxon>
        <taxon>Streptophyta</taxon>
        <taxon>Embryophyta</taxon>
        <taxon>Tracheophyta</taxon>
        <taxon>Spermatophyta</taxon>
        <taxon>Magnoliopsida</taxon>
        <taxon>Liliopsida</taxon>
        <taxon>Asparagales</taxon>
        <taxon>Orchidaceae</taxon>
        <taxon>Epidendroideae</taxon>
        <taxon>Malaxideae</taxon>
        <taxon>Dendrobiinae</taxon>
        <taxon>Dendrobium</taxon>
    </lineage>
</organism>
<proteinExistence type="predicted"/>
<dbReference type="InterPro" id="IPR007021">
    <property type="entry name" value="DUF659"/>
</dbReference>
<dbReference type="EMBL" id="KZ502178">
    <property type="protein sequence ID" value="PKU82625.1"/>
    <property type="molecule type" value="Genomic_DNA"/>
</dbReference>
<dbReference type="Proteomes" id="UP000233837">
    <property type="component" value="Unassembled WGS sequence"/>
</dbReference>
<dbReference type="PANTHER" id="PTHR46951">
    <property type="entry name" value="BED-TYPE DOMAIN-CONTAINING PROTEIN"/>
    <property type="match status" value="1"/>
</dbReference>
<sequence length="211" mass="23935">MKQHLAGIKGNIASCKKVPHDIRYQMQQNLTEITKRKQLAQEDLSQTVDLFSDNPVEEERGSCSVIKSQSSDTHGKDIDKGKRKINEEDNFFAPRTKPGSQPSLKSVMASKDAVHRADLAVARWFYDSCIPFNAINSPFAQRAIDAIAAIGPGYKLPSYHRLRVNLLRDAKEECKLLIDSYRRTWKETGCTLMADGWTDTRSRTLINFLVY</sequence>
<protein>
    <recommendedName>
        <fullName evidence="2">DUF659 domain-containing protein</fullName>
    </recommendedName>
</protein>
<keyword evidence="4" id="KW-1185">Reference proteome</keyword>
<dbReference type="PANTHER" id="PTHR46951:SF2">
    <property type="entry name" value="BED-TYPE DOMAIN-CONTAINING PROTEIN"/>
    <property type="match status" value="1"/>
</dbReference>
<feature type="compositionally biased region" description="Basic and acidic residues" evidence="1">
    <location>
        <begin position="73"/>
        <end position="87"/>
    </location>
</feature>
<dbReference type="AlphaFoldDB" id="A0A2I0X3Z7"/>
<evidence type="ECO:0000256" key="1">
    <source>
        <dbReference type="SAM" id="MobiDB-lite"/>
    </source>
</evidence>
<evidence type="ECO:0000313" key="3">
    <source>
        <dbReference type="EMBL" id="PKU82625.1"/>
    </source>
</evidence>
<name>A0A2I0X3Z7_9ASPA</name>
<gene>
    <name evidence="3" type="ORF">MA16_Dca022793</name>
</gene>
<accession>A0A2I0X3Z7</accession>
<feature type="region of interest" description="Disordered" evidence="1">
    <location>
        <begin position="61"/>
        <end position="104"/>
    </location>
</feature>
<reference evidence="3 4" key="2">
    <citation type="journal article" date="2017" name="Nature">
        <title>The Apostasia genome and the evolution of orchids.</title>
        <authorList>
            <person name="Zhang G.Q."/>
            <person name="Liu K.W."/>
            <person name="Li Z."/>
            <person name="Lohaus R."/>
            <person name="Hsiao Y.Y."/>
            <person name="Niu S.C."/>
            <person name="Wang J.Y."/>
            <person name="Lin Y.C."/>
            <person name="Xu Q."/>
            <person name="Chen L.J."/>
            <person name="Yoshida K."/>
            <person name="Fujiwara S."/>
            <person name="Wang Z.W."/>
            <person name="Zhang Y.Q."/>
            <person name="Mitsuda N."/>
            <person name="Wang M."/>
            <person name="Liu G.H."/>
            <person name="Pecoraro L."/>
            <person name="Huang H.X."/>
            <person name="Xiao X.J."/>
            <person name="Lin M."/>
            <person name="Wu X.Y."/>
            <person name="Wu W.L."/>
            <person name="Chen Y.Y."/>
            <person name="Chang S.B."/>
            <person name="Sakamoto S."/>
            <person name="Ohme-Takagi M."/>
            <person name="Yagi M."/>
            <person name="Zeng S.J."/>
            <person name="Shen C.Y."/>
            <person name="Yeh C.M."/>
            <person name="Luo Y.B."/>
            <person name="Tsai W.C."/>
            <person name="Van de Peer Y."/>
            <person name="Liu Z.J."/>
        </authorList>
    </citation>
    <scope>NUCLEOTIDE SEQUENCE [LARGE SCALE GENOMIC DNA]</scope>
    <source>
        <tissue evidence="3">The whole plant</tissue>
    </source>
</reference>
<feature type="domain" description="DUF659" evidence="2">
    <location>
        <begin position="157"/>
        <end position="211"/>
    </location>
</feature>
<reference evidence="3 4" key="1">
    <citation type="journal article" date="2016" name="Sci. Rep.">
        <title>The Dendrobium catenatum Lindl. genome sequence provides insights into polysaccharide synthase, floral development and adaptive evolution.</title>
        <authorList>
            <person name="Zhang G.Q."/>
            <person name="Xu Q."/>
            <person name="Bian C."/>
            <person name="Tsai W.C."/>
            <person name="Yeh C.M."/>
            <person name="Liu K.W."/>
            <person name="Yoshida K."/>
            <person name="Zhang L.S."/>
            <person name="Chang S.B."/>
            <person name="Chen F."/>
            <person name="Shi Y."/>
            <person name="Su Y.Y."/>
            <person name="Zhang Y.Q."/>
            <person name="Chen L.J."/>
            <person name="Yin Y."/>
            <person name="Lin M."/>
            <person name="Huang H."/>
            <person name="Deng H."/>
            <person name="Wang Z.W."/>
            <person name="Zhu S.L."/>
            <person name="Zhao X."/>
            <person name="Deng C."/>
            <person name="Niu S.C."/>
            <person name="Huang J."/>
            <person name="Wang M."/>
            <person name="Liu G.H."/>
            <person name="Yang H.J."/>
            <person name="Xiao X.J."/>
            <person name="Hsiao Y.Y."/>
            <person name="Wu W.L."/>
            <person name="Chen Y.Y."/>
            <person name="Mitsuda N."/>
            <person name="Ohme-Takagi M."/>
            <person name="Luo Y.B."/>
            <person name="Van de Peer Y."/>
            <person name="Liu Z.J."/>
        </authorList>
    </citation>
    <scope>NUCLEOTIDE SEQUENCE [LARGE SCALE GENOMIC DNA]</scope>
    <source>
        <tissue evidence="3">The whole plant</tissue>
    </source>
</reference>
<evidence type="ECO:0000259" key="2">
    <source>
        <dbReference type="Pfam" id="PF04937"/>
    </source>
</evidence>